<dbReference type="InterPro" id="IPR038765">
    <property type="entry name" value="Papain-like_cys_pep_sf"/>
</dbReference>
<feature type="compositionally biased region" description="Polar residues" evidence="5">
    <location>
        <begin position="1"/>
        <end position="13"/>
    </location>
</feature>
<dbReference type="AlphaFoldDB" id="A0A9N8VHW3"/>
<dbReference type="GO" id="GO:0016929">
    <property type="term" value="F:deSUMOylase activity"/>
    <property type="evidence" value="ECO:0007669"/>
    <property type="project" value="TreeGrafter"/>
</dbReference>
<dbReference type="Pfam" id="PF02902">
    <property type="entry name" value="Peptidase_C48"/>
    <property type="match status" value="1"/>
</dbReference>
<evidence type="ECO:0000313" key="8">
    <source>
        <dbReference type="Proteomes" id="UP000789570"/>
    </source>
</evidence>
<protein>
    <submittedName>
        <fullName evidence="7">7891_t:CDS:1</fullName>
    </submittedName>
</protein>
<dbReference type="PANTHER" id="PTHR12606:SF141">
    <property type="entry name" value="GH15225P-RELATED"/>
    <property type="match status" value="1"/>
</dbReference>
<sequence length="771" mass="89564">MGSTKNNSRNSSGESHKRLENKINDGRIKKKSGCETYGGSMLRQSHKKERRWVRLRKITNEKYTVSEDLLDQYENLYGKPDQLYLQNFESFPTPGSSRISSIEQSYPESTPNDKDVKYSIPSSSFAPKPKRPFSTAYFPIYSNSTIPSSPTFLKKPSPPPPPLFKTTKEVFCYTYYNTKSHEQKNSFEPLDPHIYNESNSWIINKSKVDVPALVRESQVLELQQTSCWFYHNFKTGDNKRSFEQLAKTEDEYEWCEPIEIKQFVPFPNEFSLDTEFKKIEGTILKTPEENEKVVEKKEPEFATEEEIQEEQMCLEEVEEKGAQDAIKYIKEKNRKEDNLIAYICRELSLKSPRNFDKFSTNKRKSAKKRLQDWVQYDAYPSLTLEQAEKLVVMLNTGSKVLVNGDKVSVCGNDLVTLKKRGWLNDEVINFYVELIVKRAANEPGKYPKVHMFNTFFYPLLEKKGYSGVAKITKRAKVDIFSLDMVLVPIHLQIHWALAVINFKECRLEYYDSMSKGCNEHILSSLKRYVEEEYKDKKKASGYDMSDWSYYRANNLPQQNNAYDCGVFAMTFAEHISRGASVLFVPPKHMKYFRLKMMWEIVNSKLLPVDQQQHFVNNQHNGFSEPVMMNNWSINVNSSSHKTTSIKLIFTSTASKNITDPHTETVDSTVTIYSVLPGLTRNQKKIINPKLSGILGISTSYKTEHRIVSTPQFGTLLTIEQSNEYYSMIRLTVTSYRMQVETEKWYVRKLIIKRQKETNVEIKFINIFALPL</sequence>
<dbReference type="PANTHER" id="PTHR12606">
    <property type="entry name" value="SENTRIN/SUMO-SPECIFIC PROTEASE"/>
    <property type="match status" value="1"/>
</dbReference>
<dbReference type="GO" id="GO:0060255">
    <property type="term" value="P:regulation of macromolecule metabolic process"/>
    <property type="evidence" value="ECO:0007669"/>
    <property type="project" value="UniProtKB-ARBA"/>
</dbReference>
<feature type="compositionally biased region" description="Basic and acidic residues" evidence="5">
    <location>
        <begin position="14"/>
        <end position="27"/>
    </location>
</feature>
<evidence type="ECO:0000313" key="7">
    <source>
        <dbReference type="EMBL" id="CAG8451259.1"/>
    </source>
</evidence>
<evidence type="ECO:0000256" key="5">
    <source>
        <dbReference type="SAM" id="MobiDB-lite"/>
    </source>
</evidence>
<evidence type="ECO:0000256" key="2">
    <source>
        <dbReference type="ARBA" id="ARBA00022670"/>
    </source>
</evidence>
<dbReference type="FunFam" id="3.40.395.10:FF:000001">
    <property type="entry name" value="Sentrin-specific protease 1"/>
    <property type="match status" value="1"/>
</dbReference>
<dbReference type="EMBL" id="CAJVPQ010000152">
    <property type="protein sequence ID" value="CAG8451259.1"/>
    <property type="molecule type" value="Genomic_DNA"/>
</dbReference>
<feature type="domain" description="Ubiquitin-like protease family profile" evidence="6">
    <location>
        <begin position="407"/>
        <end position="575"/>
    </location>
</feature>
<proteinExistence type="inferred from homology"/>
<dbReference type="GO" id="GO:0080090">
    <property type="term" value="P:regulation of primary metabolic process"/>
    <property type="evidence" value="ECO:0007669"/>
    <property type="project" value="UniProtKB-ARBA"/>
</dbReference>
<dbReference type="GO" id="GO:0016926">
    <property type="term" value="P:protein desumoylation"/>
    <property type="evidence" value="ECO:0007669"/>
    <property type="project" value="TreeGrafter"/>
</dbReference>
<dbReference type="SUPFAM" id="SSF54001">
    <property type="entry name" value="Cysteine proteinases"/>
    <property type="match status" value="1"/>
</dbReference>
<gene>
    <name evidence="7" type="ORF">FCALED_LOCUS1246</name>
</gene>
<evidence type="ECO:0000256" key="1">
    <source>
        <dbReference type="ARBA" id="ARBA00005234"/>
    </source>
</evidence>
<comment type="caution">
    <text evidence="7">The sequence shown here is derived from an EMBL/GenBank/DDBJ whole genome shotgun (WGS) entry which is preliminary data.</text>
</comment>
<feature type="compositionally biased region" description="Polar residues" evidence="5">
    <location>
        <begin position="89"/>
        <end position="110"/>
    </location>
</feature>
<keyword evidence="2" id="KW-0645">Protease</keyword>
<keyword evidence="8" id="KW-1185">Reference proteome</keyword>
<dbReference type="GO" id="GO:0006508">
    <property type="term" value="P:proteolysis"/>
    <property type="evidence" value="ECO:0007669"/>
    <property type="project" value="UniProtKB-KW"/>
</dbReference>
<name>A0A9N8VHW3_9GLOM</name>
<feature type="region of interest" description="Disordered" evidence="5">
    <location>
        <begin position="89"/>
        <end position="123"/>
    </location>
</feature>
<dbReference type="GO" id="GO:0005634">
    <property type="term" value="C:nucleus"/>
    <property type="evidence" value="ECO:0007669"/>
    <property type="project" value="TreeGrafter"/>
</dbReference>
<keyword evidence="3" id="KW-0378">Hydrolase</keyword>
<feature type="region of interest" description="Disordered" evidence="5">
    <location>
        <begin position="1"/>
        <end position="42"/>
    </location>
</feature>
<dbReference type="InterPro" id="IPR003653">
    <property type="entry name" value="Peptidase_C48_C"/>
</dbReference>
<evidence type="ECO:0000259" key="6">
    <source>
        <dbReference type="PROSITE" id="PS50600"/>
    </source>
</evidence>
<organism evidence="7 8">
    <name type="scientific">Funneliformis caledonium</name>
    <dbReference type="NCBI Taxonomy" id="1117310"/>
    <lineage>
        <taxon>Eukaryota</taxon>
        <taxon>Fungi</taxon>
        <taxon>Fungi incertae sedis</taxon>
        <taxon>Mucoromycota</taxon>
        <taxon>Glomeromycotina</taxon>
        <taxon>Glomeromycetes</taxon>
        <taxon>Glomerales</taxon>
        <taxon>Glomeraceae</taxon>
        <taxon>Funneliformis</taxon>
    </lineage>
</organism>
<evidence type="ECO:0000256" key="3">
    <source>
        <dbReference type="ARBA" id="ARBA00022801"/>
    </source>
</evidence>
<dbReference type="Gene3D" id="3.40.395.10">
    <property type="entry name" value="Adenoviral Proteinase, Chain A"/>
    <property type="match status" value="1"/>
</dbReference>
<reference evidence="7" key="1">
    <citation type="submission" date="2021-06" db="EMBL/GenBank/DDBJ databases">
        <authorList>
            <person name="Kallberg Y."/>
            <person name="Tangrot J."/>
            <person name="Rosling A."/>
        </authorList>
    </citation>
    <scope>NUCLEOTIDE SEQUENCE</scope>
    <source>
        <strain evidence="7">UK204</strain>
    </source>
</reference>
<dbReference type="PROSITE" id="PS50600">
    <property type="entry name" value="ULP_PROTEASE"/>
    <property type="match status" value="1"/>
</dbReference>
<evidence type="ECO:0000256" key="4">
    <source>
        <dbReference type="ARBA" id="ARBA00022807"/>
    </source>
</evidence>
<accession>A0A9N8VHW3</accession>
<dbReference type="OrthoDB" id="1939479at2759"/>
<keyword evidence="4" id="KW-0788">Thiol protease</keyword>
<comment type="similarity">
    <text evidence="1">Belongs to the peptidase C48 family.</text>
</comment>
<dbReference type="Proteomes" id="UP000789570">
    <property type="component" value="Unassembled WGS sequence"/>
</dbReference>